<dbReference type="GO" id="GO:0016740">
    <property type="term" value="F:transferase activity"/>
    <property type="evidence" value="ECO:0007669"/>
    <property type="project" value="UniProtKB-KW"/>
</dbReference>
<dbReference type="GeneID" id="83619375"/>
<feature type="compositionally biased region" description="Basic and acidic residues" evidence="1">
    <location>
        <begin position="379"/>
        <end position="388"/>
    </location>
</feature>
<proteinExistence type="predicted"/>
<accession>A0A5M3YGC5</accession>
<reference evidence="2 4" key="1">
    <citation type="journal article" date="2018" name="Biodegradation">
        <title>1,4-Dioxane degradation characteristics of Rhodococcus aetherivorans JCM 14343.</title>
        <authorList>
            <person name="Inoue D."/>
            <person name="Tsunoda T."/>
            <person name="Yamamoto N."/>
            <person name="Ike M."/>
            <person name="Sei K."/>
        </authorList>
    </citation>
    <scope>NUCLEOTIDE SEQUENCE [LARGE SCALE GENOMIC DNA]</scope>
    <source>
        <strain evidence="2 4">JCM 14343</strain>
    </source>
</reference>
<reference evidence="2" key="2">
    <citation type="submission" date="2019-10" db="EMBL/GenBank/DDBJ databases">
        <title>Draft genome sequence of Rhodococcus aetherivorans JCM 14343.</title>
        <authorList>
            <person name="Inoue D."/>
            <person name="Nakazawa M."/>
            <person name="Yamamoto N."/>
            <person name="Sei K."/>
            <person name="Ike M."/>
        </authorList>
    </citation>
    <scope>NUCLEOTIDE SEQUENCE</scope>
    <source>
        <strain evidence="2">JCM 14343</strain>
    </source>
</reference>
<dbReference type="RefSeq" id="WP_043803132.1">
    <property type="nucleotide sequence ID" value="NZ_BAAAYP010000066.1"/>
</dbReference>
<dbReference type="Pfam" id="PF02515">
    <property type="entry name" value="CoA_transf_3"/>
    <property type="match status" value="1"/>
</dbReference>
<dbReference type="PANTHER" id="PTHR48228">
    <property type="entry name" value="SUCCINYL-COA--D-CITRAMALATE COA-TRANSFERASE"/>
    <property type="match status" value="1"/>
</dbReference>
<dbReference type="InterPro" id="IPR050509">
    <property type="entry name" value="CoA-transferase_III"/>
</dbReference>
<gene>
    <name evidence="3" type="ORF">OCS65_03120</name>
    <name evidence="2" type="ORF">RAJCM14343_3384</name>
</gene>
<dbReference type="EMBL" id="BLAH01000091">
    <property type="protein sequence ID" value="GES38124.1"/>
    <property type="molecule type" value="Genomic_DNA"/>
</dbReference>
<dbReference type="Proteomes" id="UP000325466">
    <property type="component" value="Unassembled WGS sequence"/>
</dbReference>
<evidence type="ECO:0000313" key="4">
    <source>
        <dbReference type="Proteomes" id="UP000325466"/>
    </source>
</evidence>
<dbReference type="InterPro" id="IPR023606">
    <property type="entry name" value="CoA-Trfase_III_dom_1_sf"/>
</dbReference>
<dbReference type="PANTHER" id="PTHR48228:SF5">
    <property type="entry name" value="ALPHA-METHYLACYL-COA RACEMASE"/>
    <property type="match status" value="1"/>
</dbReference>
<evidence type="ECO:0000313" key="3">
    <source>
        <dbReference type="EMBL" id="UYF94782.1"/>
    </source>
</evidence>
<dbReference type="Gene3D" id="3.30.1540.10">
    <property type="entry name" value="formyl-coa transferase, domain 3"/>
    <property type="match status" value="1"/>
</dbReference>
<dbReference type="EMBL" id="CP106982">
    <property type="protein sequence ID" value="UYF94782.1"/>
    <property type="molecule type" value="Genomic_DNA"/>
</dbReference>
<dbReference type="InterPro" id="IPR003673">
    <property type="entry name" value="CoA-Trfase_fam_III"/>
</dbReference>
<evidence type="ECO:0000256" key="1">
    <source>
        <dbReference type="SAM" id="MobiDB-lite"/>
    </source>
</evidence>
<feature type="region of interest" description="Disordered" evidence="1">
    <location>
        <begin position="340"/>
        <end position="388"/>
    </location>
</feature>
<dbReference type="Gene3D" id="3.40.50.10540">
    <property type="entry name" value="Crotonobetainyl-coa:carnitine coa-transferase, domain 1"/>
    <property type="match status" value="1"/>
</dbReference>
<protein>
    <submittedName>
        <fullName evidence="2 3">CoA transferase</fullName>
    </submittedName>
</protein>
<evidence type="ECO:0000313" key="2">
    <source>
        <dbReference type="EMBL" id="GES38124.1"/>
    </source>
</evidence>
<organism evidence="3 5">
    <name type="scientific">Rhodococcus aetherivorans</name>
    <dbReference type="NCBI Taxonomy" id="191292"/>
    <lineage>
        <taxon>Bacteria</taxon>
        <taxon>Bacillati</taxon>
        <taxon>Actinomycetota</taxon>
        <taxon>Actinomycetes</taxon>
        <taxon>Mycobacteriales</taxon>
        <taxon>Nocardiaceae</taxon>
        <taxon>Rhodococcus</taxon>
    </lineage>
</organism>
<dbReference type="InterPro" id="IPR044855">
    <property type="entry name" value="CoA-Trfase_III_dom3_sf"/>
</dbReference>
<evidence type="ECO:0000313" key="5">
    <source>
        <dbReference type="Proteomes" id="UP001163947"/>
    </source>
</evidence>
<dbReference type="SUPFAM" id="SSF89796">
    <property type="entry name" value="CoA-transferase family III (CaiB/BaiF)"/>
    <property type="match status" value="1"/>
</dbReference>
<reference evidence="3" key="3">
    <citation type="submission" date="2022-09" db="EMBL/GenBank/DDBJ databases">
        <title>The genome sequence of Rhodococcus aetherivorans N1.</title>
        <authorList>
            <person name="Jiang W."/>
        </authorList>
    </citation>
    <scope>NUCLEOTIDE SEQUENCE</scope>
    <source>
        <strain evidence="3">N1</strain>
    </source>
</reference>
<dbReference type="Proteomes" id="UP001163947">
    <property type="component" value="Chromosome"/>
</dbReference>
<keyword evidence="3" id="KW-0808">Transferase</keyword>
<name>A0A5M3YGC5_9NOCA</name>
<dbReference type="AlphaFoldDB" id="A0A5M3YGC5"/>
<keyword evidence="4" id="KW-1185">Reference proteome</keyword>
<sequence length="388" mass="41386">MTTRPLEGIRVVDLSSFVAGPTAGRILAELGADVVRVDPVAGAVDGGRWPLAESGASLYWTGLNQAKRSVAVDLRSADGRAVVTELIARSGVVLENAAHAPWLAHEVLAARRPDLIHLHIAGNADGTPAVDYTVNAAVGLPLMTGPVDAAAPVNHVLPAWDLITGVQAALGIVAALRRRDRTGEGAYLELALEDVAVSAVASMGWLAEAEERGSARDRQGNALYGSYGSDFATADGRAVMVVGLTPAQWRSLVEVTGTAEVFAALERHRGLRFADEGDRYAARDEITAILRPWFAARTLAEIEKELSGSRVLWAPYRTMDEVAAREYAVIERVEQPGVGPVPTARSPLRWDGTYTEARPAPRHGQHTREVLEELGLSPERGDEPGGAR</sequence>